<dbReference type="SUPFAM" id="SSF48008">
    <property type="entry name" value="GntR ligand-binding domain-like"/>
    <property type="match status" value="1"/>
</dbReference>
<evidence type="ECO:0000313" key="4">
    <source>
        <dbReference type="EMBL" id="VTP09825.1"/>
    </source>
</evidence>
<keyword evidence="1" id="KW-0805">Transcription regulation</keyword>
<dbReference type="GO" id="GO:0003700">
    <property type="term" value="F:DNA-binding transcription factor activity"/>
    <property type="evidence" value="ECO:0007669"/>
    <property type="project" value="InterPro"/>
</dbReference>
<organism evidence="4">
    <name type="scientific">Mycolicibacterium smegmatis</name>
    <name type="common">Mycobacterium smegmatis</name>
    <dbReference type="NCBI Taxonomy" id="1772"/>
    <lineage>
        <taxon>Bacteria</taxon>
        <taxon>Bacillati</taxon>
        <taxon>Actinomycetota</taxon>
        <taxon>Actinomycetes</taxon>
        <taxon>Mycobacteriales</taxon>
        <taxon>Mycobacteriaceae</taxon>
        <taxon>Mycolicibacterium</taxon>
    </lineage>
</organism>
<dbReference type="InterPro" id="IPR011711">
    <property type="entry name" value="GntR_C"/>
</dbReference>
<evidence type="ECO:0000256" key="3">
    <source>
        <dbReference type="ARBA" id="ARBA00023163"/>
    </source>
</evidence>
<dbReference type="PANTHER" id="PTHR43537:SF24">
    <property type="entry name" value="GLUCONATE OPERON TRANSCRIPTIONAL REPRESSOR"/>
    <property type="match status" value="1"/>
</dbReference>
<dbReference type="SUPFAM" id="SSF46785">
    <property type="entry name" value="Winged helix' DNA-binding domain"/>
    <property type="match status" value="1"/>
</dbReference>
<dbReference type="GeneID" id="93457319"/>
<gene>
    <name evidence="4" type="primary">pdhR_3</name>
    <name evidence="4" type="ORF">BIN_B_04161</name>
</gene>
<name>A0A653FJD7_MYCSM</name>
<proteinExistence type="predicted"/>
<sequence length="230" mass="24856">MQESATASTTSTAPPARLRLVNGLRDAISHGVLKQGERLNERELCETYNVSRTVVREGLRQLEGEGFVTIEANRGALVTKISYSDAEHLFEVRGALESLACSLFARRGTVEHKRALADCVADVARAMESGDLTEVLGAKDAFYAALLAGAGNSELTTALRLLHARIRLLRRYSLSAENRQPASLAEITAICDAIIAGDIEGARRAGEYHVAQASRAALPRIFQDLYGDST</sequence>
<dbReference type="PANTHER" id="PTHR43537">
    <property type="entry name" value="TRANSCRIPTIONAL REGULATOR, GNTR FAMILY"/>
    <property type="match status" value="1"/>
</dbReference>
<protein>
    <submittedName>
        <fullName evidence="4">Pyruvate dehydrogenase complex repressor</fullName>
    </submittedName>
</protein>
<dbReference type="Pfam" id="PF07729">
    <property type="entry name" value="FCD"/>
    <property type="match status" value="1"/>
</dbReference>
<dbReference type="PROSITE" id="PS50949">
    <property type="entry name" value="HTH_GNTR"/>
    <property type="match status" value="1"/>
</dbReference>
<dbReference type="SMART" id="SM00345">
    <property type="entry name" value="HTH_GNTR"/>
    <property type="match status" value="1"/>
</dbReference>
<dbReference type="Pfam" id="PF00392">
    <property type="entry name" value="GntR"/>
    <property type="match status" value="1"/>
</dbReference>
<dbReference type="OMA" id="LYEVWEP"/>
<keyword evidence="4" id="KW-0670">Pyruvate</keyword>
<keyword evidence="2" id="KW-0238">DNA-binding</keyword>
<dbReference type="InterPro" id="IPR008920">
    <property type="entry name" value="TF_FadR/GntR_C"/>
</dbReference>
<dbReference type="KEGG" id="msn:LI99_12600"/>
<dbReference type="KEGG" id="msh:LI98_12605"/>
<dbReference type="CDD" id="cd07377">
    <property type="entry name" value="WHTH_GntR"/>
    <property type="match status" value="1"/>
</dbReference>
<evidence type="ECO:0000256" key="1">
    <source>
        <dbReference type="ARBA" id="ARBA00023015"/>
    </source>
</evidence>
<evidence type="ECO:0000256" key="2">
    <source>
        <dbReference type="ARBA" id="ARBA00023125"/>
    </source>
</evidence>
<dbReference type="InterPro" id="IPR000524">
    <property type="entry name" value="Tscrpt_reg_HTH_GntR"/>
</dbReference>
<dbReference type="RefSeq" id="WP_011728410.1">
    <property type="nucleotide sequence ID" value="NZ_CP009495.1"/>
</dbReference>
<dbReference type="SMART" id="SM00895">
    <property type="entry name" value="FCD"/>
    <property type="match status" value="1"/>
</dbReference>
<accession>A0A653FJD7</accession>
<keyword evidence="3" id="KW-0804">Transcription</keyword>
<dbReference type="Gene3D" id="1.10.10.10">
    <property type="entry name" value="Winged helix-like DNA-binding domain superfamily/Winged helix DNA-binding domain"/>
    <property type="match status" value="1"/>
</dbReference>
<dbReference type="PRINTS" id="PR00035">
    <property type="entry name" value="HTHGNTR"/>
</dbReference>
<dbReference type="InterPro" id="IPR036388">
    <property type="entry name" value="WH-like_DNA-bd_sf"/>
</dbReference>
<dbReference type="AlphaFoldDB" id="A0A653FJD7"/>
<dbReference type="EMBL" id="LR589649">
    <property type="protein sequence ID" value="VTP09825.1"/>
    <property type="molecule type" value="Genomic_DNA"/>
</dbReference>
<dbReference type="Gene3D" id="1.20.120.530">
    <property type="entry name" value="GntR ligand-binding domain-like"/>
    <property type="match status" value="1"/>
</dbReference>
<dbReference type="GO" id="GO:0003677">
    <property type="term" value="F:DNA binding"/>
    <property type="evidence" value="ECO:0007669"/>
    <property type="project" value="UniProtKB-KW"/>
</dbReference>
<reference evidence="4" key="1">
    <citation type="submission" date="2019-05" db="EMBL/GenBank/DDBJ databases">
        <authorList>
            <person name="Naeem R."/>
            <person name="Antony C."/>
            <person name="Guan Q."/>
        </authorList>
    </citation>
    <scope>NUCLEOTIDE SEQUENCE</scope>
    <source>
        <strain evidence="4">1</strain>
    </source>
</reference>
<dbReference type="InterPro" id="IPR036390">
    <property type="entry name" value="WH_DNA-bd_sf"/>
</dbReference>